<dbReference type="Gene3D" id="3.20.100.30">
    <property type="entry name" value="VTC, catalytic tunnel domain"/>
    <property type="match status" value="1"/>
</dbReference>
<dbReference type="CDD" id="cd07750">
    <property type="entry name" value="PolyPPase_VTC_like"/>
    <property type="match status" value="1"/>
</dbReference>
<evidence type="ECO:0000256" key="1">
    <source>
        <dbReference type="SAM" id="MobiDB-lite"/>
    </source>
</evidence>
<organism evidence="3 4">
    <name type="scientific">Anoxynatronum buryatiense</name>
    <dbReference type="NCBI Taxonomy" id="489973"/>
    <lineage>
        <taxon>Bacteria</taxon>
        <taxon>Bacillati</taxon>
        <taxon>Bacillota</taxon>
        <taxon>Clostridia</taxon>
        <taxon>Eubacteriales</taxon>
        <taxon>Clostridiaceae</taxon>
        <taxon>Anoxynatronum</taxon>
    </lineage>
</organism>
<dbReference type="InterPro" id="IPR042267">
    <property type="entry name" value="VTC_sf"/>
</dbReference>
<reference evidence="3" key="1">
    <citation type="submission" date="2017-05" db="EMBL/GenBank/DDBJ databases">
        <authorList>
            <person name="Varghese N."/>
            <person name="Submissions S."/>
        </authorList>
    </citation>
    <scope>NUCLEOTIDE SEQUENCE</scope>
    <source>
        <strain evidence="3">Su22</strain>
    </source>
</reference>
<keyword evidence="4" id="KW-1185">Reference proteome</keyword>
<dbReference type="AlphaFoldDB" id="A0AA46AJ41"/>
<evidence type="ECO:0000313" key="4">
    <source>
        <dbReference type="Proteomes" id="UP001158066"/>
    </source>
</evidence>
<accession>A0AA46AJ41</accession>
<evidence type="ECO:0000259" key="2">
    <source>
        <dbReference type="Pfam" id="PF09359"/>
    </source>
</evidence>
<evidence type="ECO:0000313" key="3">
    <source>
        <dbReference type="EMBL" id="SMP57331.1"/>
    </source>
</evidence>
<dbReference type="GO" id="GO:0006799">
    <property type="term" value="P:polyphosphate biosynthetic process"/>
    <property type="evidence" value="ECO:0007669"/>
    <property type="project" value="UniProtKB-ARBA"/>
</dbReference>
<protein>
    <submittedName>
        <fullName evidence="3">VTC domain-containing protein</fullName>
    </submittedName>
</protein>
<comment type="caution">
    <text evidence="3">The sequence shown here is derived from an EMBL/GenBank/DDBJ whole genome shotgun (WGS) entry which is preliminary data.</text>
</comment>
<dbReference type="Pfam" id="PF09359">
    <property type="entry name" value="VTC"/>
    <property type="match status" value="1"/>
</dbReference>
<name>A0AA46AJ41_9CLOT</name>
<proteinExistence type="predicted"/>
<dbReference type="EMBL" id="FXUF01000006">
    <property type="protein sequence ID" value="SMP57331.1"/>
    <property type="molecule type" value="Genomic_DNA"/>
</dbReference>
<feature type="region of interest" description="Disordered" evidence="1">
    <location>
        <begin position="269"/>
        <end position="289"/>
    </location>
</feature>
<dbReference type="Proteomes" id="UP001158066">
    <property type="component" value="Unassembled WGS sequence"/>
</dbReference>
<dbReference type="InterPro" id="IPR018966">
    <property type="entry name" value="VTC_domain"/>
</dbReference>
<sequence>MLACRIFLAPLPQLPYNRGDAKEPPPVTPGTERGLFMNERFFNRHEFKYVISEETATQMLEAIEPHMKRDRHTNETAHYRISSLYFDTRENLFHDEYLRAEQFRQKLRLRVYNQPTLMDPCFFEIKKKFKGFVSKRRARLTLKSVYDWLADRITLQDLCEAFPLEAHVLREIGFLRQHYRLEPRVVIAYIRQAHVGIFDEDLRVTMDRQLTRRTTLLEPHLGCDPAHDDLYLPTGRVVLEVKSSGTIPLWLAGTLSRLSCRKQAFSKYSTSYSPPEVNDTAVESDRRHA</sequence>
<feature type="domain" description="VTC" evidence="2">
    <location>
        <begin position="43"/>
        <end position="272"/>
    </location>
</feature>
<gene>
    <name evidence="3" type="ORF">SAMN06296020_106152</name>
</gene>